<dbReference type="KEGG" id="vpy:HZI73_02230"/>
<accession>A0A8J8SF27</accession>
<keyword evidence="2" id="KW-0813">Transport</keyword>
<gene>
    <name evidence="4" type="ORF">HZI73_02230</name>
</gene>
<dbReference type="Gene3D" id="3.40.190.10">
    <property type="entry name" value="Periplasmic binding protein-like II"/>
    <property type="match status" value="4"/>
</dbReference>
<organism evidence="4 5">
    <name type="scientific">Vallitalea pronyensis</name>
    <dbReference type="NCBI Taxonomy" id="1348613"/>
    <lineage>
        <taxon>Bacteria</taxon>
        <taxon>Bacillati</taxon>
        <taxon>Bacillota</taxon>
        <taxon>Clostridia</taxon>
        <taxon>Lachnospirales</taxon>
        <taxon>Vallitaleaceae</taxon>
        <taxon>Vallitalea</taxon>
    </lineage>
</organism>
<dbReference type="GO" id="GO:0042956">
    <property type="term" value="P:maltodextrin transmembrane transport"/>
    <property type="evidence" value="ECO:0007669"/>
    <property type="project" value="TreeGrafter"/>
</dbReference>
<dbReference type="PANTHER" id="PTHR30061">
    <property type="entry name" value="MALTOSE-BINDING PERIPLASMIC PROTEIN"/>
    <property type="match status" value="1"/>
</dbReference>
<evidence type="ECO:0000313" key="5">
    <source>
        <dbReference type="Proteomes" id="UP000683246"/>
    </source>
</evidence>
<evidence type="ECO:0000313" key="4">
    <source>
        <dbReference type="EMBL" id="QUI21175.1"/>
    </source>
</evidence>
<dbReference type="PANTHER" id="PTHR30061:SF50">
    <property type="entry name" value="MALTOSE_MALTODEXTRIN-BINDING PERIPLASMIC PROTEIN"/>
    <property type="match status" value="1"/>
</dbReference>
<evidence type="ECO:0000256" key="3">
    <source>
        <dbReference type="ARBA" id="ARBA00022729"/>
    </source>
</evidence>
<reference evidence="4" key="1">
    <citation type="submission" date="2020-07" db="EMBL/GenBank/DDBJ databases">
        <title>Vallitalea pronyensis genome.</title>
        <authorList>
            <person name="Postec A."/>
        </authorList>
    </citation>
    <scope>NUCLEOTIDE SEQUENCE</scope>
    <source>
        <strain evidence="4">FatNI3</strain>
    </source>
</reference>
<evidence type="ECO:0000256" key="1">
    <source>
        <dbReference type="ARBA" id="ARBA00008520"/>
    </source>
</evidence>
<dbReference type="InterPro" id="IPR006059">
    <property type="entry name" value="SBP"/>
</dbReference>
<protein>
    <submittedName>
        <fullName evidence="4">Extracellular solute-binding protein</fullName>
    </submittedName>
</protein>
<comment type="similarity">
    <text evidence="1">Belongs to the bacterial solute-binding protein 1 family.</text>
</comment>
<dbReference type="RefSeq" id="WP_212696636.1">
    <property type="nucleotide sequence ID" value="NZ_CP058649.1"/>
</dbReference>
<name>A0A8J8SF27_9FIRM</name>
<proteinExistence type="inferred from homology"/>
<dbReference type="GO" id="GO:0015768">
    <property type="term" value="P:maltose transport"/>
    <property type="evidence" value="ECO:0007669"/>
    <property type="project" value="TreeGrafter"/>
</dbReference>
<evidence type="ECO:0000256" key="2">
    <source>
        <dbReference type="ARBA" id="ARBA00022448"/>
    </source>
</evidence>
<dbReference type="EMBL" id="CP058649">
    <property type="protein sequence ID" value="QUI21175.1"/>
    <property type="molecule type" value="Genomic_DNA"/>
</dbReference>
<dbReference type="PROSITE" id="PS51257">
    <property type="entry name" value="PROKAR_LIPOPROTEIN"/>
    <property type="match status" value="1"/>
</dbReference>
<dbReference type="Proteomes" id="UP000683246">
    <property type="component" value="Chromosome"/>
</dbReference>
<sequence length="502" mass="56970">MKKILIIIIVFMMTVSITGCKKTAVTAKFTEDLKWDEEKGHYVNEEKATLSIWIDNEDYGDKLVELWHEIYPEVELTYEKTDINENVTKLKLDGPAGLGADVFYMPHNAVVDAREAGILFQLPERDQEQFMAIMQESSYKVTMYEGHMYAVPDSVENIALAYNKQVLAALPALPTVLSTDAANLLEQIEKEEIYLEELFAGVADWGNTYKGTGVLIPYLEDRFYTAEVEGEAGSEDKHTILAWQLYDSYHNYPLLTRDGYRIFGEDNNDPARFDMISKEVASSIKAVTGDWYGNKEESKLFPGLATIQDMVWDQGPSRFQKGQVAITITGPWVMSDIKSNWKTWEEEGRFGITKDTDISDIYGVKILPKFSNDQNPITFSGVRVTGLNIYTDYPNASMNLLRFLASEEVMKASYEILGRIPAVKNSDHIPGLNADAISQGFLSQAAYSHPMPVIQEGNYMWDPLRDIWTNIFDEAMSIEEAQKKAQDDYERILQDSGKQIKE</sequence>
<keyword evidence="3" id="KW-0732">Signal</keyword>
<dbReference type="GO" id="GO:1901982">
    <property type="term" value="F:maltose binding"/>
    <property type="evidence" value="ECO:0007669"/>
    <property type="project" value="TreeGrafter"/>
</dbReference>
<dbReference type="SUPFAM" id="SSF53850">
    <property type="entry name" value="Periplasmic binding protein-like II"/>
    <property type="match status" value="1"/>
</dbReference>
<dbReference type="AlphaFoldDB" id="A0A8J8SF27"/>
<dbReference type="Pfam" id="PF13416">
    <property type="entry name" value="SBP_bac_8"/>
    <property type="match status" value="1"/>
</dbReference>
<keyword evidence="5" id="KW-1185">Reference proteome</keyword>
<dbReference type="GO" id="GO:0055052">
    <property type="term" value="C:ATP-binding cassette (ABC) transporter complex, substrate-binding subunit-containing"/>
    <property type="evidence" value="ECO:0007669"/>
    <property type="project" value="TreeGrafter"/>
</dbReference>